<feature type="domain" description="DUF305" evidence="3">
    <location>
        <begin position="71"/>
        <end position="210"/>
    </location>
</feature>
<keyword evidence="2" id="KW-0732">Signal</keyword>
<evidence type="ECO:0000259" key="3">
    <source>
        <dbReference type="Pfam" id="PF03713"/>
    </source>
</evidence>
<dbReference type="InterPro" id="IPR012347">
    <property type="entry name" value="Ferritin-like"/>
</dbReference>
<organism evidence="4 5">
    <name type="scientific">Sinosporangium album</name>
    <dbReference type="NCBI Taxonomy" id="504805"/>
    <lineage>
        <taxon>Bacteria</taxon>
        <taxon>Bacillati</taxon>
        <taxon>Actinomycetota</taxon>
        <taxon>Actinomycetes</taxon>
        <taxon>Streptosporangiales</taxon>
        <taxon>Streptosporangiaceae</taxon>
        <taxon>Sinosporangium</taxon>
    </lineage>
</organism>
<feature type="region of interest" description="Disordered" evidence="1">
    <location>
        <begin position="36"/>
        <end position="65"/>
    </location>
</feature>
<dbReference type="EMBL" id="FNCN01000005">
    <property type="protein sequence ID" value="SDG53034.1"/>
    <property type="molecule type" value="Genomic_DNA"/>
</dbReference>
<dbReference type="RefSeq" id="WP_093169379.1">
    <property type="nucleotide sequence ID" value="NZ_FNCN01000005.1"/>
</dbReference>
<dbReference type="Proteomes" id="UP000198923">
    <property type="component" value="Unassembled WGS sequence"/>
</dbReference>
<feature type="signal peptide" evidence="2">
    <location>
        <begin position="1"/>
        <end position="27"/>
    </location>
</feature>
<proteinExistence type="predicted"/>
<gene>
    <name evidence="4" type="ORF">SAMN05421505_10552</name>
</gene>
<dbReference type="InterPro" id="IPR005183">
    <property type="entry name" value="DUF305_CopM-like"/>
</dbReference>
<protein>
    <submittedName>
        <fullName evidence="4">Uncharacterized conserved protein, DUF305 family</fullName>
    </submittedName>
</protein>
<keyword evidence="5" id="KW-1185">Reference proteome</keyword>
<evidence type="ECO:0000256" key="1">
    <source>
        <dbReference type="SAM" id="MobiDB-lite"/>
    </source>
</evidence>
<evidence type="ECO:0000313" key="4">
    <source>
        <dbReference type="EMBL" id="SDG53034.1"/>
    </source>
</evidence>
<dbReference type="AlphaFoldDB" id="A0A1G7UZY3"/>
<feature type="chain" id="PRO_5038601891" evidence="2">
    <location>
        <begin position="28"/>
        <end position="213"/>
    </location>
</feature>
<evidence type="ECO:0000256" key="2">
    <source>
        <dbReference type="SAM" id="SignalP"/>
    </source>
</evidence>
<feature type="compositionally biased region" description="Low complexity" evidence="1">
    <location>
        <begin position="48"/>
        <end position="61"/>
    </location>
</feature>
<accession>A0A1G7UZY3</accession>
<name>A0A1G7UZY3_9ACTN</name>
<dbReference type="STRING" id="504805.SAMN05421505_10552"/>
<dbReference type="OrthoDB" id="26872at2"/>
<dbReference type="PANTHER" id="PTHR36933:SF1">
    <property type="entry name" value="SLL0788 PROTEIN"/>
    <property type="match status" value="1"/>
</dbReference>
<dbReference type="PANTHER" id="PTHR36933">
    <property type="entry name" value="SLL0788 PROTEIN"/>
    <property type="match status" value="1"/>
</dbReference>
<dbReference type="Pfam" id="PF03713">
    <property type="entry name" value="DUF305"/>
    <property type="match status" value="1"/>
</dbReference>
<sequence>MSTFFTTFTTTKFRALAVAAAAAAVLAGCSSGEATQADGGEHAGGHGTAASSSAPATAGSTQPGAAFNDADVTFAQMMIPHHQQAIEMSDLAATRASNPEIKKLAEEIKAAQGPEIAKLTSWLTTWGKEPMPAGHTMDGMLTADEMADLEKAKGKAFDKLFAELMIRHHEGAITMAQTEVAQGAFPEAKTMAETIVATQQTEIDTMRELLKKL</sequence>
<dbReference type="Gene3D" id="1.20.1260.10">
    <property type="match status" value="1"/>
</dbReference>
<evidence type="ECO:0000313" key="5">
    <source>
        <dbReference type="Proteomes" id="UP000198923"/>
    </source>
</evidence>
<reference evidence="4 5" key="1">
    <citation type="submission" date="2016-10" db="EMBL/GenBank/DDBJ databases">
        <authorList>
            <person name="de Groot N.N."/>
        </authorList>
    </citation>
    <scope>NUCLEOTIDE SEQUENCE [LARGE SCALE GENOMIC DNA]</scope>
    <source>
        <strain evidence="4 5">CPCC 201354</strain>
    </source>
</reference>